<dbReference type="CDD" id="cd05826">
    <property type="entry name" value="Sortase_B"/>
    <property type="match status" value="1"/>
</dbReference>
<reference evidence="3 4" key="1">
    <citation type="submission" date="2020-10" db="EMBL/GenBank/DDBJ databases">
        <title>Blautia liquoris sp.nov., isolated from the mud in a fermentation cellar used for the production of Chinese strong-flavoured liquor.</title>
        <authorList>
            <person name="Lu L."/>
        </authorList>
    </citation>
    <scope>NUCLEOTIDE SEQUENCE [LARGE SCALE GENOMIC DNA]</scope>
    <source>
        <strain evidence="3 4">LZLJ-3</strain>
    </source>
</reference>
<evidence type="ECO:0000256" key="2">
    <source>
        <dbReference type="PIRSR" id="PIRSR605754-1"/>
    </source>
</evidence>
<dbReference type="Gene3D" id="2.40.260.10">
    <property type="entry name" value="Sortase"/>
    <property type="match status" value="1"/>
</dbReference>
<dbReference type="InterPro" id="IPR009835">
    <property type="entry name" value="SrtB"/>
</dbReference>
<dbReference type="GO" id="GO:0016787">
    <property type="term" value="F:hydrolase activity"/>
    <property type="evidence" value="ECO:0007669"/>
    <property type="project" value="UniProtKB-KW"/>
</dbReference>
<keyword evidence="4" id="KW-1185">Reference proteome</keyword>
<evidence type="ECO:0000313" key="4">
    <source>
        <dbReference type="Proteomes" id="UP000593601"/>
    </source>
</evidence>
<sequence length="190" mass="22175">MDDTLPEIDLKSLQKENPDTKGWIYYPVLGINYPIMQDKDNTFYIKHTFSGDKNAAGSVFLDCYGNPDFMDDNTYIFGHNMKNGSMFGRIKEIRKEDTVKDNPYFWIYTEEEWKKYQIFSYHDANADKKDIAFQIEFENKQAFQKFIKDVTIQSEEKLDVEVKDTDKIVSLSTCTSNSSLRLVVHGVLVK</sequence>
<dbReference type="InterPro" id="IPR005754">
    <property type="entry name" value="Sortase"/>
</dbReference>
<dbReference type="EC" id="3.4.22.71" evidence="3"/>
<feature type="active site" description="Proton donor/acceptor" evidence="2">
    <location>
        <position position="79"/>
    </location>
</feature>
<dbReference type="Proteomes" id="UP000593601">
    <property type="component" value="Chromosome"/>
</dbReference>
<dbReference type="InterPro" id="IPR023365">
    <property type="entry name" value="Sortase_dom-sf"/>
</dbReference>
<gene>
    <name evidence="3" type="primary">srtB</name>
    <name evidence="3" type="ORF">INP51_08430</name>
</gene>
<dbReference type="EMBL" id="CP063304">
    <property type="protein sequence ID" value="QOV18083.1"/>
    <property type="molecule type" value="Genomic_DNA"/>
</dbReference>
<proteinExistence type="predicted"/>
<dbReference type="NCBIfam" id="TIGR03064">
    <property type="entry name" value="sortase_srtB"/>
    <property type="match status" value="1"/>
</dbReference>
<dbReference type="AlphaFoldDB" id="A0A7M2RCN8"/>
<dbReference type="SUPFAM" id="SSF63817">
    <property type="entry name" value="Sortase"/>
    <property type="match status" value="1"/>
</dbReference>
<name>A0A7M2RCN8_9FIRM</name>
<dbReference type="RefSeq" id="WP_193734445.1">
    <property type="nucleotide sequence ID" value="NZ_CP063304.1"/>
</dbReference>
<keyword evidence="1 3" id="KW-0378">Hydrolase</keyword>
<feature type="active site" description="Acyl-thioester intermediate" evidence="2">
    <location>
        <position position="174"/>
    </location>
</feature>
<evidence type="ECO:0000313" key="3">
    <source>
        <dbReference type="EMBL" id="QOV18083.1"/>
    </source>
</evidence>
<organism evidence="3 4">
    <name type="scientific">Blautia liquoris</name>
    <dbReference type="NCBI Taxonomy" id="2779518"/>
    <lineage>
        <taxon>Bacteria</taxon>
        <taxon>Bacillati</taxon>
        <taxon>Bacillota</taxon>
        <taxon>Clostridia</taxon>
        <taxon>Lachnospirales</taxon>
        <taxon>Lachnospiraceae</taxon>
        <taxon>Blautia</taxon>
    </lineage>
</organism>
<dbReference type="KEGG" id="bliq:INP51_08430"/>
<accession>A0A7M2RCN8</accession>
<protein>
    <submittedName>
        <fullName evidence="3">Class B sortase</fullName>
        <ecNumber evidence="3">3.4.22.71</ecNumber>
    </submittedName>
</protein>
<dbReference type="Pfam" id="PF04203">
    <property type="entry name" value="Sortase"/>
    <property type="match status" value="1"/>
</dbReference>
<evidence type="ECO:0000256" key="1">
    <source>
        <dbReference type="ARBA" id="ARBA00022801"/>
    </source>
</evidence>